<evidence type="ECO:0000313" key="3">
    <source>
        <dbReference type="EMBL" id="RNE98259.1"/>
    </source>
</evidence>
<keyword evidence="1" id="KW-1133">Transmembrane helix</keyword>
<accession>A0A422MYJ9</accession>
<organism evidence="3 4">
    <name type="scientific">Trypanosoma rangeli</name>
    <dbReference type="NCBI Taxonomy" id="5698"/>
    <lineage>
        <taxon>Eukaryota</taxon>
        <taxon>Discoba</taxon>
        <taxon>Euglenozoa</taxon>
        <taxon>Kinetoplastea</taxon>
        <taxon>Metakinetoplastina</taxon>
        <taxon>Trypanosomatida</taxon>
        <taxon>Trypanosomatidae</taxon>
        <taxon>Trypanosoma</taxon>
        <taxon>Herpetosoma</taxon>
    </lineage>
</organism>
<dbReference type="AlphaFoldDB" id="A0A422MYJ9"/>
<sequence>MLQDNKGSVYVDGVLMGSSDTLPILKSRRHDISHFYFGGGENSSVTIKNVFLYNRPLNAIKLKAVYVCQIHRICHLHVAQTHGSHAGDSSTRADVFRVSILLLLGLWGFAVLC</sequence>
<feature type="domain" description="Trans-sialidase C-terminal" evidence="2">
    <location>
        <begin position="1"/>
        <end position="59"/>
    </location>
</feature>
<dbReference type="PRINTS" id="PR01803">
    <property type="entry name" value="TCSIALIDASE"/>
</dbReference>
<dbReference type="OrthoDB" id="251593at2759"/>
<evidence type="ECO:0000313" key="4">
    <source>
        <dbReference type="Proteomes" id="UP000283634"/>
    </source>
</evidence>
<dbReference type="InterPro" id="IPR055239">
    <property type="entry name" value="TS_C"/>
</dbReference>
<dbReference type="InterPro" id="IPR013320">
    <property type="entry name" value="ConA-like_dom_sf"/>
</dbReference>
<dbReference type="InterPro" id="IPR008377">
    <property type="entry name" value="Sialidase_trypan"/>
</dbReference>
<proteinExistence type="predicted"/>
<dbReference type="GO" id="GO:0004308">
    <property type="term" value="F:exo-alpha-sialidase activity"/>
    <property type="evidence" value="ECO:0007669"/>
    <property type="project" value="InterPro"/>
</dbReference>
<name>A0A422MYJ9_TRYRA</name>
<protein>
    <submittedName>
        <fullName evidence="3">Surface glycoprotein</fullName>
    </submittedName>
</protein>
<feature type="transmembrane region" description="Helical" evidence="1">
    <location>
        <begin position="95"/>
        <end position="112"/>
    </location>
</feature>
<dbReference type="VEuPathDB" id="TriTrypDB:TRSC58_06827"/>
<dbReference type="SUPFAM" id="SSF49899">
    <property type="entry name" value="Concanavalin A-like lectins/glucanases"/>
    <property type="match status" value="1"/>
</dbReference>
<gene>
    <name evidence="3" type="ORF">TraAM80_08892</name>
</gene>
<keyword evidence="1" id="KW-0812">Transmembrane</keyword>
<evidence type="ECO:0000259" key="2">
    <source>
        <dbReference type="Pfam" id="PF22925"/>
    </source>
</evidence>
<evidence type="ECO:0000256" key="1">
    <source>
        <dbReference type="SAM" id="Phobius"/>
    </source>
</evidence>
<dbReference type="Proteomes" id="UP000283634">
    <property type="component" value="Unassembled WGS sequence"/>
</dbReference>
<comment type="caution">
    <text evidence="3">The sequence shown here is derived from an EMBL/GenBank/DDBJ whole genome shotgun (WGS) entry which is preliminary data.</text>
</comment>
<dbReference type="Pfam" id="PF22925">
    <property type="entry name" value="TS_C"/>
    <property type="match status" value="1"/>
</dbReference>
<dbReference type="GeneID" id="40332825"/>
<reference evidence="3 4" key="1">
    <citation type="journal article" date="2018" name="BMC Genomics">
        <title>Genomic comparison of Trypanosoma conorhini and Trypanosoma rangeli to Trypanosoma cruzi strains of high and low virulence.</title>
        <authorList>
            <person name="Bradwell K.R."/>
            <person name="Koparde V.N."/>
            <person name="Matveyev A.V."/>
            <person name="Serrano M.G."/>
            <person name="Alves J.M."/>
            <person name="Parikh H."/>
            <person name="Huang B."/>
            <person name="Lee V."/>
            <person name="Espinosa-Alvarez O."/>
            <person name="Ortiz P.A."/>
            <person name="Costa-Martins A.G."/>
            <person name="Teixeira M.M."/>
            <person name="Buck G.A."/>
        </authorList>
    </citation>
    <scope>NUCLEOTIDE SEQUENCE [LARGE SCALE GENOMIC DNA]</scope>
    <source>
        <strain evidence="3 4">AM80</strain>
    </source>
</reference>
<dbReference type="Pfam" id="PF11052">
    <property type="entry name" value="Tr-sialidase_C"/>
    <property type="match status" value="1"/>
</dbReference>
<keyword evidence="4" id="KW-1185">Reference proteome</keyword>
<dbReference type="EMBL" id="MKGL01000479">
    <property type="protein sequence ID" value="RNE98259.1"/>
    <property type="molecule type" value="Genomic_DNA"/>
</dbReference>
<dbReference type="InterPro" id="IPR021287">
    <property type="entry name" value="Trans-sialidase_CS"/>
</dbReference>
<keyword evidence="1" id="KW-0472">Membrane</keyword>
<dbReference type="RefSeq" id="XP_029234544.1">
    <property type="nucleotide sequence ID" value="XM_029385608.1"/>
</dbReference>
<dbReference type="Gene3D" id="2.60.120.200">
    <property type="match status" value="1"/>
</dbReference>